<proteinExistence type="inferred from homology"/>
<protein>
    <submittedName>
        <fullName evidence="4">Agmatinase family protein</fullName>
    </submittedName>
</protein>
<gene>
    <name evidence="4" type="ORF">H8S08_06945</name>
</gene>
<reference evidence="4 5" key="1">
    <citation type="submission" date="2020-08" db="EMBL/GenBank/DDBJ databases">
        <title>Genome public.</title>
        <authorList>
            <person name="Liu C."/>
            <person name="Sun Q."/>
        </authorList>
    </citation>
    <scope>NUCLEOTIDE SEQUENCE [LARGE SCALE GENOMIC DNA]</scope>
    <source>
        <strain evidence="4 5">New-7</strain>
    </source>
</reference>
<dbReference type="CDD" id="cd11593">
    <property type="entry name" value="Agmatinase-like_2"/>
    <property type="match status" value="1"/>
</dbReference>
<name>A0ABR7CNJ1_9BACT</name>
<keyword evidence="2" id="KW-0378">Hydrolase</keyword>
<dbReference type="PANTHER" id="PTHR11358">
    <property type="entry name" value="ARGINASE/AGMATINASE"/>
    <property type="match status" value="1"/>
</dbReference>
<keyword evidence="1" id="KW-0479">Metal-binding</keyword>
<comment type="caution">
    <text evidence="4">The sequence shown here is derived from an EMBL/GenBank/DDBJ whole genome shotgun (WGS) entry which is preliminary data.</text>
</comment>
<dbReference type="PIRSF" id="PIRSF036979">
    <property type="entry name" value="Arginase"/>
    <property type="match status" value="1"/>
</dbReference>
<evidence type="ECO:0000313" key="4">
    <source>
        <dbReference type="EMBL" id="MBC5616755.1"/>
    </source>
</evidence>
<dbReference type="InterPro" id="IPR006035">
    <property type="entry name" value="Ureohydrolase"/>
</dbReference>
<evidence type="ECO:0000256" key="1">
    <source>
        <dbReference type="ARBA" id="ARBA00022723"/>
    </source>
</evidence>
<evidence type="ECO:0000256" key="3">
    <source>
        <dbReference type="PROSITE-ProRule" id="PRU00742"/>
    </source>
</evidence>
<accession>A0ABR7CNJ1</accession>
<keyword evidence="5" id="KW-1185">Reference proteome</keyword>
<dbReference type="PROSITE" id="PS51409">
    <property type="entry name" value="ARGINASE_2"/>
    <property type="match status" value="1"/>
</dbReference>
<organism evidence="4 5">
    <name type="scientific">Alistipes hominis</name>
    <dbReference type="NCBI Taxonomy" id="2763015"/>
    <lineage>
        <taxon>Bacteria</taxon>
        <taxon>Pseudomonadati</taxon>
        <taxon>Bacteroidota</taxon>
        <taxon>Bacteroidia</taxon>
        <taxon>Bacteroidales</taxon>
        <taxon>Rikenellaceae</taxon>
        <taxon>Alistipes</taxon>
    </lineage>
</organism>
<dbReference type="Pfam" id="PF00491">
    <property type="entry name" value="Arginase"/>
    <property type="match status" value="1"/>
</dbReference>
<dbReference type="PRINTS" id="PR00116">
    <property type="entry name" value="ARGINASE"/>
</dbReference>
<sequence length="346" mass="37498">MEKTDFDPNAPGVNNGRYFGLPFTPEQARLVLMSVPWDVTTSYREGTAGGPDAILDASLQVDLYDLHNPDGWRQGIGTLPVGDTLELRGKKLREEARRVIEHWESGGTAGESVRRRIARVNEGSEKLNAEVYDEACRWLDAGKKVGLVGGDHSVPLGLIRAVAERNPGVGVLHVDAHADLRRAYEGFTYSHASIMYNVLNEAAGVSALVQVGVRDLCDDEARLASADARVRLFDDYALSAAKFGGESWNAVCDRIIACLPEKAYVSFDIDGLAPEYCPHTGTPVPGGLSFAEAVYLLDRLTASGREVVGFDLCEVAPDPAGDDDWDANVGARMLYKLCNFALRGGK</sequence>
<dbReference type="InterPro" id="IPR023696">
    <property type="entry name" value="Ureohydrolase_dom_sf"/>
</dbReference>
<dbReference type="PANTHER" id="PTHR11358:SF26">
    <property type="entry name" value="GUANIDINO ACID HYDROLASE, MITOCHONDRIAL"/>
    <property type="match status" value="1"/>
</dbReference>
<dbReference type="Gene3D" id="3.40.800.10">
    <property type="entry name" value="Ureohydrolase domain"/>
    <property type="match status" value="1"/>
</dbReference>
<dbReference type="Proteomes" id="UP000636891">
    <property type="component" value="Unassembled WGS sequence"/>
</dbReference>
<dbReference type="SUPFAM" id="SSF52768">
    <property type="entry name" value="Arginase/deacetylase"/>
    <property type="match status" value="1"/>
</dbReference>
<comment type="similarity">
    <text evidence="3">Belongs to the arginase family.</text>
</comment>
<dbReference type="RefSeq" id="WP_118656238.1">
    <property type="nucleotide sequence ID" value="NZ_JACOOK010000003.1"/>
</dbReference>
<evidence type="ECO:0000313" key="5">
    <source>
        <dbReference type="Proteomes" id="UP000636891"/>
    </source>
</evidence>
<dbReference type="EMBL" id="JACOOK010000003">
    <property type="protein sequence ID" value="MBC5616755.1"/>
    <property type="molecule type" value="Genomic_DNA"/>
</dbReference>
<evidence type="ECO:0000256" key="2">
    <source>
        <dbReference type="ARBA" id="ARBA00022801"/>
    </source>
</evidence>